<dbReference type="AlphaFoldDB" id="A0A9W6SIE6"/>
<organism evidence="3 4">
    <name type="scientific">Actinorhabdospora filicis</name>
    <dbReference type="NCBI Taxonomy" id="1785913"/>
    <lineage>
        <taxon>Bacteria</taxon>
        <taxon>Bacillati</taxon>
        <taxon>Actinomycetota</taxon>
        <taxon>Actinomycetes</taxon>
        <taxon>Micromonosporales</taxon>
        <taxon>Micromonosporaceae</taxon>
        <taxon>Actinorhabdospora</taxon>
    </lineage>
</organism>
<evidence type="ECO:0000259" key="2">
    <source>
        <dbReference type="Pfam" id="PF03816"/>
    </source>
</evidence>
<name>A0A9W6SIE6_9ACTN</name>
<sequence length="356" mass="38617">MGRHKPRKSPLWARILVAFGAVVFAASAGAVVYVKVMVDKVNNAVGQECLLADCGSAEKAAENPLKGPLNLIMIGSDMRDSWDAAQSDTIMILHVNESLTAATILSIPRDLRVHIPRCYGGGPCTDKINASFTVGGKDMGESVKGLEGALTELTGLKFDGAAVVNFAGFEDVVDLLGGVELCVPFDMTLLHPQGKQVEKGCKLYTDTELALGIVRERYAYDTDNPNWDPKYGQGDYGRQRMQQHFIKQILKRAKEQGYLTNPLKVGELIQGIGDQITVSLGGYTAVDYAVALKGIDSSKLTTVKVPSQPQTIDGTSYVVSMPGEQETAAEALYKALREDTLDDWIVAHPQWLNKNI</sequence>
<feature type="domain" description="Cell envelope-related transcriptional attenuator" evidence="2">
    <location>
        <begin position="87"/>
        <end position="254"/>
    </location>
</feature>
<reference evidence="3" key="1">
    <citation type="submission" date="2023-03" db="EMBL/GenBank/DDBJ databases">
        <title>Actinorhabdospora filicis NBRC 111898.</title>
        <authorList>
            <person name="Ichikawa N."/>
            <person name="Sato H."/>
            <person name="Tonouchi N."/>
        </authorList>
    </citation>
    <scope>NUCLEOTIDE SEQUENCE</scope>
    <source>
        <strain evidence="3">NBRC 111898</strain>
    </source>
</reference>
<dbReference type="RefSeq" id="WP_285661273.1">
    <property type="nucleotide sequence ID" value="NZ_BSTX01000001.1"/>
</dbReference>
<dbReference type="InterPro" id="IPR050922">
    <property type="entry name" value="LytR/CpsA/Psr_CW_biosynth"/>
</dbReference>
<protein>
    <recommendedName>
        <fullName evidence="2">Cell envelope-related transcriptional attenuator domain-containing protein</fullName>
    </recommendedName>
</protein>
<evidence type="ECO:0000256" key="1">
    <source>
        <dbReference type="ARBA" id="ARBA00006068"/>
    </source>
</evidence>
<dbReference type="EMBL" id="BSTX01000001">
    <property type="protein sequence ID" value="GLZ76074.1"/>
    <property type="molecule type" value="Genomic_DNA"/>
</dbReference>
<dbReference type="Pfam" id="PF03816">
    <property type="entry name" value="LytR_cpsA_psr"/>
    <property type="match status" value="1"/>
</dbReference>
<proteinExistence type="inferred from homology"/>
<comment type="similarity">
    <text evidence="1">Belongs to the LytR/CpsA/Psr (LCP) family.</text>
</comment>
<dbReference type="Gene3D" id="3.40.630.190">
    <property type="entry name" value="LCP protein"/>
    <property type="match status" value="1"/>
</dbReference>
<accession>A0A9W6SIE6</accession>
<keyword evidence="4" id="KW-1185">Reference proteome</keyword>
<gene>
    <name evidence="3" type="ORF">Afil01_08810</name>
</gene>
<evidence type="ECO:0000313" key="4">
    <source>
        <dbReference type="Proteomes" id="UP001165079"/>
    </source>
</evidence>
<comment type="caution">
    <text evidence="3">The sequence shown here is derived from an EMBL/GenBank/DDBJ whole genome shotgun (WGS) entry which is preliminary data.</text>
</comment>
<evidence type="ECO:0000313" key="3">
    <source>
        <dbReference type="EMBL" id="GLZ76074.1"/>
    </source>
</evidence>
<dbReference type="PANTHER" id="PTHR33392">
    <property type="entry name" value="POLYISOPRENYL-TEICHOIC ACID--PEPTIDOGLYCAN TEICHOIC ACID TRANSFERASE TAGU"/>
    <property type="match status" value="1"/>
</dbReference>
<dbReference type="PANTHER" id="PTHR33392:SF6">
    <property type="entry name" value="POLYISOPRENYL-TEICHOIC ACID--PEPTIDOGLYCAN TEICHOIC ACID TRANSFERASE TAGU"/>
    <property type="match status" value="1"/>
</dbReference>
<dbReference type="InterPro" id="IPR004474">
    <property type="entry name" value="LytR_CpsA_psr"/>
</dbReference>
<dbReference type="NCBIfam" id="TIGR00350">
    <property type="entry name" value="lytR_cpsA_psr"/>
    <property type="match status" value="1"/>
</dbReference>
<dbReference type="Proteomes" id="UP001165079">
    <property type="component" value="Unassembled WGS sequence"/>
</dbReference>